<comment type="caution">
    <text evidence="1">The sequence shown here is derived from an EMBL/GenBank/DDBJ whole genome shotgun (WGS) entry which is preliminary data.</text>
</comment>
<dbReference type="Proteomes" id="UP000054995">
    <property type="component" value="Unassembled WGS sequence"/>
</dbReference>
<proteinExistence type="predicted"/>
<protein>
    <submittedName>
        <fullName evidence="1">Uncharacterized protein</fullName>
    </submittedName>
</protein>
<name>A0A0V1FVC7_TRIPS</name>
<dbReference type="EMBL" id="JYDT01000034">
    <property type="protein sequence ID" value="KRY89235.1"/>
    <property type="molecule type" value="Genomic_DNA"/>
</dbReference>
<reference evidence="1 2" key="1">
    <citation type="submission" date="2015-01" db="EMBL/GenBank/DDBJ databases">
        <title>Evolution of Trichinella species and genotypes.</title>
        <authorList>
            <person name="Korhonen P.K."/>
            <person name="Edoardo P."/>
            <person name="Giuseppe L.R."/>
            <person name="Gasser R.B."/>
        </authorList>
    </citation>
    <scope>NUCLEOTIDE SEQUENCE [LARGE SCALE GENOMIC DNA]</scope>
    <source>
        <strain evidence="1">ISS470</strain>
    </source>
</reference>
<gene>
    <name evidence="1" type="ORF">T4D_10177</name>
</gene>
<dbReference type="AlphaFoldDB" id="A0A0V1FVC7"/>
<organism evidence="1 2">
    <name type="scientific">Trichinella pseudospiralis</name>
    <name type="common">Parasitic roundworm</name>
    <dbReference type="NCBI Taxonomy" id="6337"/>
    <lineage>
        <taxon>Eukaryota</taxon>
        <taxon>Metazoa</taxon>
        <taxon>Ecdysozoa</taxon>
        <taxon>Nematoda</taxon>
        <taxon>Enoplea</taxon>
        <taxon>Dorylaimia</taxon>
        <taxon>Trichinellida</taxon>
        <taxon>Trichinellidae</taxon>
        <taxon>Trichinella</taxon>
    </lineage>
</organism>
<sequence>MACDQLKTVFINSSRQRRQNCVPPPWIEDAELNRLSSHDQHPTIASHVEISTGGDESLSQGAVVVELTKRCFNQWYMKYNHSVLEID</sequence>
<evidence type="ECO:0000313" key="2">
    <source>
        <dbReference type="Proteomes" id="UP000054995"/>
    </source>
</evidence>
<accession>A0A0V1FVC7</accession>
<keyword evidence="2" id="KW-1185">Reference proteome</keyword>
<evidence type="ECO:0000313" key="1">
    <source>
        <dbReference type="EMBL" id="KRY89235.1"/>
    </source>
</evidence>